<dbReference type="InterPro" id="IPR050266">
    <property type="entry name" value="AB_hydrolase_sf"/>
</dbReference>
<dbReference type="EMBL" id="QFZK01000009">
    <property type="protein sequence ID" value="RFO96193.1"/>
    <property type="molecule type" value="Genomic_DNA"/>
</dbReference>
<dbReference type="Gene3D" id="3.40.50.1820">
    <property type="entry name" value="alpha/beta hydrolase"/>
    <property type="match status" value="1"/>
</dbReference>
<dbReference type="RefSeq" id="WP_117178410.1">
    <property type="nucleotide sequence ID" value="NZ_QFZK01000009.1"/>
</dbReference>
<feature type="domain" description="AB hydrolase-1" evidence="1">
    <location>
        <begin position="5"/>
        <end position="229"/>
    </location>
</feature>
<proteinExistence type="predicted"/>
<dbReference type="OrthoDB" id="2086224at2"/>
<dbReference type="PANTHER" id="PTHR43798">
    <property type="entry name" value="MONOACYLGLYCEROL LIPASE"/>
    <property type="match status" value="1"/>
</dbReference>
<dbReference type="PRINTS" id="PR00111">
    <property type="entry name" value="ABHYDROLASE"/>
</dbReference>
<dbReference type="InterPro" id="IPR000073">
    <property type="entry name" value="AB_hydrolase_1"/>
</dbReference>
<reference evidence="2 3" key="1">
    <citation type="submission" date="2018-05" db="EMBL/GenBank/DDBJ databases">
        <title>Rhodoferax soyangensis sp.nov., isolated from an oligotrophic freshwater lake.</title>
        <authorList>
            <person name="Park M."/>
        </authorList>
    </citation>
    <scope>NUCLEOTIDE SEQUENCE [LARGE SCALE GENOMIC DNA]</scope>
    <source>
        <strain evidence="2 3">IMCC26218</strain>
    </source>
</reference>
<gene>
    <name evidence="2" type="ORF">DIC66_14430</name>
</gene>
<accession>A0A3E1RA97</accession>
<organism evidence="2 3">
    <name type="scientific">Rhodoferax lacus</name>
    <dbReference type="NCBI Taxonomy" id="2184758"/>
    <lineage>
        <taxon>Bacteria</taxon>
        <taxon>Pseudomonadati</taxon>
        <taxon>Pseudomonadota</taxon>
        <taxon>Betaproteobacteria</taxon>
        <taxon>Burkholderiales</taxon>
        <taxon>Comamonadaceae</taxon>
        <taxon>Rhodoferax</taxon>
    </lineage>
</organism>
<keyword evidence="2" id="KW-0378">Hydrolase</keyword>
<evidence type="ECO:0000259" key="1">
    <source>
        <dbReference type="Pfam" id="PF12697"/>
    </source>
</evidence>
<dbReference type="PANTHER" id="PTHR43798:SF29">
    <property type="entry name" value="AB HYDROLASE-1 DOMAIN-CONTAINING PROTEIN"/>
    <property type="match status" value="1"/>
</dbReference>
<name>A0A3E1RA97_9BURK</name>
<dbReference type="InterPro" id="IPR029058">
    <property type="entry name" value="AB_hydrolase_fold"/>
</dbReference>
<evidence type="ECO:0000313" key="3">
    <source>
        <dbReference type="Proteomes" id="UP000260665"/>
    </source>
</evidence>
<keyword evidence="3" id="KW-1185">Reference proteome</keyword>
<dbReference type="AlphaFoldDB" id="A0A3E1RA97"/>
<evidence type="ECO:0000313" key="2">
    <source>
        <dbReference type="EMBL" id="RFO96193.1"/>
    </source>
</evidence>
<sequence>MPTTLILLPGLVCDSATWGPQIQALSPRLRCHVADYGLCDSINAMAQHVLHTAPSQTFALAGHSMGGRVALEVLRLAPHRVHHLALLDTGTHPLPAGDAGARERAGRMALLQTAERKGMRAMAALWAKPMVHPAHHGTPVFEAVLDMLARSSPEQYAAQINALLNRPDAAPVLPTIRCPTLVLTGREDLWSPPEAHERMAAAIAGAQLCIVEQCGHMSMLEQPEVVNAAFESWLFK</sequence>
<protein>
    <submittedName>
        <fullName evidence="2">Alpha/beta hydrolase</fullName>
    </submittedName>
</protein>
<dbReference type="SUPFAM" id="SSF53474">
    <property type="entry name" value="alpha/beta-Hydrolases"/>
    <property type="match status" value="1"/>
</dbReference>
<dbReference type="GO" id="GO:0016787">
    <property type="term" value="F:hydrolase activity"/>
    <property type="evidence" value="ECO:0007669"/>
    <property type="project" value="UniProtKB-KW"/>
</dbReference>
<dbReference type="Pfam" id="PF12697">
    <property type="entry name" value="Abhydrolase_6"/>
    <property type="match status" value="1"/>
</dbReference>
<comment type="caution">
    <text evidence="2">The sequence shown here is derived from an EMBL/GenBank/DDBJ whole genome shotgun (WGS) entry which is preliminary data.</text>
</comment>
<dbReference type="Proteomes" id="UP000260665">
    <property type="component" value="Unassembled WGS sequence"/>
</dbReference>